<organism evidence="9 10">
    <name type="scientific">Limimaricola cinnabarinus LL-001</name>
    <dbReference type="NCBI Taxonomy" id="1337093"/>
    <lineage>
        <taxon>Bacteria</taxon>
        <taxon>Pseudomonadati</taxon>
        <taxon>Pseudomonadota</taxon>
        <taxon>Alphaproteobacteria</taxon>
        <taxon>Rhodobacterales</taxon>
        <taxon>Paracoccaceae</taxon>
        <taxon>Limimaricola</taxon>
    </lineage>
</organism>
<keyword evidence="6 9" id="KW-0418">Kinase</keyword>
<dbReference type="Gene3D" id="3.30.565.10">
    <property type="entry name" value="Histidine kinase-like ATPase, C-terminal domain"/>
    <property type="match status" value="1"/>
</dbReference>
<dbReference type="EC" id="2.7.13.3" evidence="2"/>
<keyword evidence="10" id="KW-1185">Reference proteome</keyword>
<dbReference type="InterPro" id="IPR036890">
    <property type="entry name" value="HATPase_C_sf"/>
</dbReference>
<gene>
    <name evidence="9" type="ORF">MBELCI_1838</name>
</gene>
<evidence type="ECO:0000256" key="5">
    <source>
        <dbReference type="ARBA" id="ARBA00022741"/>
    </source>
</evidence>
<evidence type="ECO:0000256" key="3">
    <source>
        <dbReference type="ARBA" id="ARBA00022553"/>
    </source>
</evidence>
<dbReference type="GO" id="GO:0004673">
    <property type="term" value="F:protein histidine kinase activity"/>
    <property type="evidence" value="ECO:0007669"/>
    <property type="project" value="UniProtKB-EC"/>
</dbReference>
<dbReference type="SMART" id="SM00911">
    <property type="entry name" value="HWE_HK"/>
    <property type="match status" value="1"/>
</dbReference>
<comment type="catalytic activity">
    <reaction evidence="1">
        <text>ATP + protein L-histidine = ADP + protein N-phospho-L-histidine.</text>
        <dbReference type="EC" id="2.7.13.3"/>
    </reaction>
</comment>
<keyword evidence="4" id="KW-0808">Transferase</keyword>
<dbReference type="InterPro" id="IPR011102">
    <property type="entry name" value="Sig_transdc_His_kinase_HWE"/>
</dbReference>
<keyword evidence="7" id="KW-0067">ATP-binding</keyword>
<evidence type="ECO:0000313" key="9">
    <source>
        <dbReference type="EMBL" id="GAD55786.1"/>
    </source>
</evidence>
<dbReference type="EMBL" id="BATB01000021">
    <property type="protein sequence ID" value="GAD55786.1"/>
    <property type="molecule type" value="Genomic_DNA"/>
</dbReference>
<feature type="domain" description="Signal transduction histidine kinase HWE region" evidence="8">
    <location>
        <begin position="41"/>
        <end position="124"/>
    </location>
</feature>
<dbReference type="Pfam" id="PF07536">
    <property type="entry name" value="HWE_HK"/>
    <property type="match status" value="1"/>
</dbReference>
<dbReference type="PANTHER" id="PTHR41523">
    <property type="entry name" value="TWO-COMPONENT SYSTEM SENSOR PROTEIN"/>
    <property type="match status" value="1"/>
</dbReference>
<reference evidence="9" key="1">
    <citation type="journal article" date="2013" name="Genome Announc.">
        <title>Draft Genome Sequence of Loktanella cinnabarina LL-001T, Isolated from Deep-Sea Floor Sediment.</title>
        <authorList>
            <person name="Nishi S."/>
            <person name="Tsubouchi T."/>
            <person name="Takaki Y."/>
            <person name="Koyanagi R."/>
            <person name="Satoh N."/>
            <person name="Maruyama T."/>
            <person name="Hatada Y."/>
        </authorList>
    </citation>
    <scope>NUCLEOTIDE SEQUENCE [LARGE SCALE GENOMIC DNA]</scope>
    <source>
        <strain evidence="9">LL-001</strain>
    </source>
</reference>
<keyword evidence="5" id="KW-0547">Nucleotide-binding</keyword>
<dbReference type="Proteomes" id="UP000016566">
    <property type="component" value="Unassembled WGS sequence"/>
</dbReference>
<protein>
    <recommendedName>
        <fullName evidence="2">histidine kinase</fullName>
        <ecNumber evidence="2">2.7.13.3</ecNumber>
    </recommendedName>
</protein>
<evidence type="ECO:0000256" key="2">
    <source>
        <dbReference type="ARBA" id="ARBA00012438"/>
    </source>
</evidence>
<evidence type="ECO:0000256" key="4">
    <source>
        <dbReference type="ARBA" id="ARBA00022679"/>
    </source>
</evidence>
<dbReference type="GO" id="GO:0005524">
    <property type="term" value="F:ATP binding"/>
    <property type="evidence" value="ECO:0007669"/>
    <property type="project" value="UniProtKB-KW"/>
</dbReference>
<evidence type="ECO:0000313" key="10">
    <source>
        <dbReference type="Proteomes" id="UP000016566"/>
    </source>
</evidence>
<evidence type="ECO:0000256" key="7">
    <source>
        <dbReference type="ARBA" id="ARBA00022840"/>
    </source>
</evidence>
<dbReference type="STRING" id="1337093.MBELCI_1838"/>
<dbReference type="eggNOG" id="COG3920">
    <property type="taxonomic scope" value="Bacteria"/>
</dbReference>
<keyword evidence="3" id="KW-0597">Phosphoprotein</keyword>
<proteinExistence type="predicted"/>
<dbReference type="AlphaFoldDB" id="U2YL59"/>
<evidence type="ECO:0000256" key="1">
    <source>
        <dbReference type="ARBA" id="ARBA00000085"/>
    </source>
</evidence>
<accession>U2YL59</accession>
<name>U2YL59_9RHOB</name>
<comment type="caution">
    <text evidence="9">The sequence shown here is derived from an EMBL/GenBank/DDBJ whole genome shotgun (WGS) entry which is preliminary data.</text>
</comment>
<evidence type="ECO:0000259" key="8">
    <source>
        <dbReference type="SMART" id="SM00911"/>
    </source>
</evidence>
<dbReference type="PANTHER" id="PTHR41523:SF7">
    <property type="entry name" value="HISTIDINE KINASE"/>
    <property type="match status" value="1"/>
</dbReference>
<evidence type="ECO:0000256" key="6">
    <source>
        <dbReference type="ARBA" id="ARBA00022777"/>
    </source>
</evidence>
<sequence>MTAIAAQAAAAIDNAALFEASQREIADRQKAEAHQKLLIQELNHRVKNMLATVQSIARRTLRGRAEEAAMRSFQERLHALSHSHSLIMRQNWQAVDLKDLAHTALAPFLGEAKGEARARLDGPPVCLEPKVALALGMGFHELVANAARHGALRGDTGYIDLCWRTMEDGTLHISWTEKDGPPVEAFDASGFGSYLLRYGLAHELGGDVQMRADRSGVSWDIFVPEHGQLQ</sequence>